<comment type="caution">
    <text evidence="3">The sequence shown here is derived from an EMBL/GenBank/DDBJ whole genome shotgun (WGS) entry which is preliminary data.</text>
</comment>
<organism evidence="3 4">
    <name type="scientific">Venustampulla echinocandica</name>
    <dbReference type="NCBI Taxonomy" id="2656787"/>
    <lineage>
        <taxon>Eukaryota</taxon>
        <taxon>Fungi</taxon>
        <taxon>Dikarya</taxon>
        <taxon>Ascomycota</taxon>
        <taxon>Pezizomycotina</taxon>
        <taxon>Leotiomycetes</taxon>
        <taxon>Helotiales</taxon>
        <taxon>Pleuroascaceae</taxon>
        <taxon>Venustampulla</taxon>
    </lineage>
</organism>
<protein>
    <recommendedName>
        <fullName evidence="2">Enoyl reductase (ER) domain-containing protein</fullName>
    </recommendedName>
</protein>
<dbReference type="GO" id="GO:0016491">
    <property type="term" value="F:oxidoreductase activity"/>
    <property type="evidence" value="ECO:0007669"/>
    <property type="project" value="InterPro"/>
</dbReference>
<proteinExistence type="predicted"/>
<evidence type="ECO:0000259" key="2">
    <source>
        <dbReference type="SMART" id="SM00829"/>
    </source>
</evidence>
<dbReference type="AlphaFoldDB" id="A0A370TWL9"/>
<keyword evidence="4" id="KW-1185">Reference proteome</keyword>
<dbReference type="InterPro" id="IPR052711">
    <property type="entry name" value="Zinc_ADH-like"/>
</dbReference>
<feature type="domain" description="Enoyl reductase (ER)" evidence="2">
    <location>
        <begin position="12"/>
        <end position="350"/>
    </location>
</feature>
<dbReference type="EMBL" id="NPIC01000002">
    <property type="protein sequence ID" value="RDL39922.1"/>
    <property type="molecule type" value="Genomic_DNA"/>
</dbReference>
<dbReference type="SMART" id="SM00829">
    <property type="entry name" value="PKS_ER"/>
    <property type="match status" value="1"/>
</dbReference>
<dbReference type="CDD" id="cd05188">
    <property type="entry name" value="MDR"/>
    <property type="match status" value="1"/>
</dbReference>
<keyword evidence="1" id="KW-0812">Transmembrane</keyword>
<accession>A0A370TWL9</accession>
<dbReference type="Gene3D" id="3.90.180.10">
    <property type="entry name" value="Medium-chain alcohol dehydrogenases, catalytic domain"/>
    <property type="match status" value="1"/>
</dbReference>
<dbReference type="InterPro" id="IPR036291">
    <property type="entry name" value="NAD(P)-bd_dom_sf"/>
</dbReference>
<evidence type="ECO:0000313" key="4">
    <source>
        <dbReference type="Proteomes" id="UP000254866"/>
    </source>
</evidence>
<dbReference type="RefSeq" id="XP_031872578.1">
    <property type="nucleotide sequence ID" value="XM_032012885.1"/>
</dbReference>
<dbReference type="PANTHER" id="PTHR45033">
    <property type="match status" value="1"/>
</dbReference>
<gene>
    <name evidence="3" type="ORF">BP5553_04262</name>
</gene>
<evidence type="ECO:0000256" key="1">
    <source>
        <dbReference type="SAM" id="Phobius"/>
    </source>
</evidence>
<dbReference type="Pfam" id="PF00107">
    <property type="entry name" value="ADH_zinc_N"/>
    <property type="match status" value="1"/>
</dbReference>
<feature type="transmembrane region" description="Helical" evidence="1">
    <location>
        <begin position="175"/>
        <end position="201"/>
    </location>
</feature>
<dbReference type="InterPro" id="IPR013154">
    <property type="entry name" value="ADH-like_N"/>
</dbReference>
<evidence type="ECO:0000313" key="3">
    <source>
        <dbReference type="EMBL" id="RDL39922.1"/>
    </source>
</evidence>
<dbReference type="InterPro" id="IPR020843">
    <property type="entry name" value="ER"/>
</dbReference>
<dbReference type="SUPFAM" id="SSF51735">
    <property type="entry name" value="NAD(P)-binding Rossmann-fold domains"/>
    <property type="match status" value="1"/>
</dbReference>
<keyword evidence="1" id="KW-1133">Transmembrane helix</keyword>
<reference evidence="3 4" key="1">
    <citation type="journal article" date="2018" name="IMA Fungus">
        <title>IMA Genome-F 9: Draft genome sequence of Annulohypoxylon stygium, Aspergillus mulundensis, Berkeleyomyces basicola (syn. Thielaviopsis basicola), Ceratocystis smalleyi, two Cercospora beticola strains, Coleophoma cylindrospora, Fusarium fracticaudum, Phialophora cf. hyalina, and Morchella septimelata.</title>
        <authorList>
            <person name="Wingfield B.D."/>
            <person name="Bills G.F."/>
            <person name="Dong Y."/>
            <person name="Huang W."/>
            <person name="Nel W.J."/>
            <person name="Swalarsk-Parry B.S."/>
            <person name="Vaghefi N."/>
            <person name="Wilken P.M."/>
            <person name="An Z."/>
            <person name="de Beer Z.W."/>
            <person name="De Vos L."/>
            <person name="Chen L."/>
            <person name="Duong T.A."/>
            <person name="Gao Y."/>
            <person name="Hammerbacher A."/>
            <person name="Kikkert J.R."/>
            <person name="Li Y."/>
            <person name="Li H."/>
            <person name="Li K."/>
            <person name="Li Q."/>
            <person name="Liu X."/>
            <person name="Ma X."/>
            <person name="Naidoo K."/>
            <person name="Pethybridge S.J."/>
            <person name="Sun J."/>
            <person name="Steenkamp E.T."/>
            <person name="van der Nest M.A."/>
            <person name="van Wyk S."/>
            <person name="Wingfield M.J."/>
            <person name="Xiong C."/>
            <person name="Yue Q."/>
            <person name="Zhang X."/>
        </authorList>
    </citation>
    <scope>NUCLEOTIDE SEQUENCE [LARGE SCALE GENOMIC DNA]</scope>
    <source>
        <strain evidence="3 4">BP 5553</strain>
    </source>
</reference>
<dbReference type="STRING" id="2656787.A0A370TWL9"/>
<dbReference type="PANTHER" id="PTHR45033:SF3">
    <property type="entry name" value="DEHYDROGENASE, PUTATIVE (AFU_ORTHOLOGUE AFUA_2G13270)-RELATED"/>
    <property type="match status" value="1"/>
</dbReference>
<dbReference type="Gene3D" id="3.40.50.720">
    <property type="entry name" value="NAD(P)-binding Rossmann-like Domain"/>
    <property type="match status" value="1"/>
</dbReference>
<dbReference type="InterPro" id="IPR013149">
    <property type="entry name" value="ADH-like_C"/>
</dbReference>
<dbReference type="InterPro" id="IPR011032">
    <property type="entry name" value="GroES-like_sf"/>
</dbReference>
<sequence>MPKAITIQKTEGKPGQVYYPLSLKDVPTPTPGPHDLFITLHAAALNHRDFFLRQHLYPSPSFEVPLLADGAGIVTSVGSAASKSWLGKKVLLVPGRGWKDSPDGPESPEGYGILGGTTTCELGTAQEVICVHEDEVEEVPSHLSSVEAAALPLVGLTGWRALVTKSGNAEAGRNLLITGIGGGVALAVLQFAVAIGMNVYVTSGGKDKIDKAVELGAKGGVSYKTDGWEKELRKMLPKDRPRLDTIIDGAGGNIVSKATRLLRPGGVIVQYGMTVGPKMDWSMAAVLSNLELRGSTMGSRKEFRDMVAFVQEKKLTPVISRVVRGLDNLKDINELFEDMRNGTQFGKLVIEIAQDGSGNSSKL</sequence>
<dbReference type="SUPFAM" id="SSF50129">
    <property type="entry name" value="GroES-like"/>
    <property type="match status" value="1"/>
</dbReference>
<dbReference type="Pfam" id="PF08240">
    <property type="entry name" value="ADH_N"/>
    <property type="match status" value="1"/>
</dbReference>
<dbReference type="OrthoDB" id="449487at2759"/>
<dbReference type="GeneID" id="43597111"/>
<name>A0A370TWL9_9HELO</name>
<dbReference type="FunFam" id="3.40.50.720:FF:000481">
    <property type="entry name" value="Alcohol dehydrogenase, variant"/>
    <property type="match status" value="1"/>
</dbReference>
<keyword evidence="1" id="KW-0472">Membrane</keyword>
<dbReference type="Proteomes" id="UP000254866">
    <property type="component" value="Unassembled WGS sequence"/>
</dbReference>